<feature type="repeat" description="WD" evidence="4">
    <location>
        <begin position="71"/>
        <end position="112"/>
    </location>
</feature>
<accession>A0A1Y2FHF3</accession>
<evidence type="ECO:0000256" key="3">
    <source>
        <dbReference type="ARBA" id="ARBA00022737"/>
    </source>
</evidence>
<feature type="repeat" description="WD" evidence="4">
    <location>
        <begin position="253"/>
        <end position="294"/>
    </location>
</feature>
<evidence type="ECO:0000313" key="6">
    <source>
        <dbReference type="Proteomes" id="UP000193685"/>
    </source>
</evidence>
<name>A0A1Y2FHF3_PROLT</name>
<dbReference type="RefSeq" id="XP_040725608.1">
    <property type="nucleotide sequence ID" value="XM_040866854.1"/>
</dbReference>
<dbReference type="OMA" id="EAMDQSI"/>
<dbReference type="GeneID" id="63783453"/>
<dbReference type="SMART" id="SM00320">
    <property type="entry name" value="WD40"/>
    <property type="match status" value="4"/>
</dbReference>
<organism evidence="5 6">
    <name type="scientific">Protomyces lactucae-debilis</name>
    <dbReference type="NCBI Taxonomy" id="2754530"/>
    <lineage>
        <taxon>Eukaryota</taxon>
        <taxon>Fungi</taxon>
        <taxon>Dikarya</taxon>
        <taxon>Ascomycota</taxon>
        <taxon>Taphrinomycotina</taxon>
        <taxon>Taphrinomycetes</taxon>
        <taxon>Taphrinales</taxon>
        <taxon>Protomycetaceae</taxon>
        <taxon>Protomyces</taxon>
    </lineage>
</organism>
<dbReference type="STRING" id="56484.A0A1Y2FHF3"/>
<keyword evidence="2 4" id="KW-0853">WD repeat</keyword>
<dbReference type="OrthoDB" id="256303at2759"/>
<sequence>MSLFGQATAATTLTSANNELKNDFEVSQPPEDSISSLTFSPVAELLAVSSWDKKVRIYEVAQNGTTQGKALYDHEGPALCTSWSKDGTKVASGGADKAGRLFDLGSGSSSQVAVHDQTIRCCEFIEVNGQQILATGSWDKTVKYWDLRQQQAVATLQLPERCYSMSVKDSLMVVATAERHICVVNLSNPAAIFKSTVSPLKFQTRVVSCFVKGNGYAVGSVEGRCAIQYVDEKDSSLNFSFKCHRVTEGLSANASNVFSVNAISFHPRHGTFSTAGSDGTFHFWDKDSKHRLKGYASVGGTIPCTAFSRTGDIFAYAVSYDWSKGHSGNTQQYPNKIMLHPVGPEELKPKAKKTTGR</sequence>
<evidence type="ECO:0000313" key="5">
    <source>
        <dbReference type="EMBL" id="ORY83027.1"/>
    </source>
</evidence>
<reference evidence="5 6" key="1">
    <citation type="submission" date="2016-07" db="EMBL/GenBank/DDBJ databases">
        <title>Pervasive Adenine N6-methylation of Active Genes in Fungi.</title>
        <authorList>
            <consortium name="DOE Joint Genome Institute"/>
            <person name="Mondo S.J."/>
            <person name="Dannebaum R.O."/>
            <person name="Kuo R.C."/>
            <person name="Labutti K."/>
            <person name="Haridas S."/>
            <person name="Kuo A."/>
            <person name="Salamov A."/>
            <person name="Ahrendt S.R."/>
            <person name="Lipzen A."/>
            <person name="Sullivan W."/>
            <person name="Andreopoulos W.B."/>
            <person name="Clum A."/>
            <person name="Lindquist E."/>
            <person name="Daum C."/>
            <person name="Ramamoorthy G.K."/>
            <person name="Gryganskyi A."/>
            <person name="Culley D."/>
            <person name="Magnuson J.K."/>
            <person name="James T.Y."/>
            <person name="O'Malley M.A."/>
            <person name="Stajich J.E."/>
            <person name="Spatafora J.W."/>
            <person name="Visel A."/>
            <person name="Grigoriev I.V."/>
        </authorList>
    </citation>
    <scope>NUCLEOTIDE SEQUENCE [LARGE SCALE GENOMIC DNA]</scope>
    <source>
        <strain evidence="5 6">12-1054</strain>
    </source>
</reference>
<dbReference type="PROSITE" id="PS50082">
    <property type="entry name" value="WD_REPEATS_2"/>
    <property type="match status" value="3"/>
</dbReference>
<dbReference type="EMBL" id="MCFI01000008">
    <property type="protein sequence ID" value="ORY83027.1"/>
    <property type="molecule type" value="Genomic_DNA"/>
</dbReference>
<keyword evidence="6" id="KW-1185">Reference proteome</keyword>
<gene>
    <name evidence="5" type="ORF">BCR37DRAFT_290186</name>
</gene>
<dbReference type="InterPro" id="IPR015943">
    <property type="entry name" value="WD40/YVTN_repeat-like_dom_sf"/>
</dbReference>
<dbReference type="Gene3D" id="2.130.10.10">
    <property type="entry name" value="YVTN repeat-like/Quinoprotein amine dehydrogenase"/>
    <property type="match status" value="1"/>
</dbReference>
<dbReference type="InterPro" id="IPR001680">
    <property type="entry name" value="WD40_rpt"/>
</dbReference>
<dbReference type="InterPro" id="IPR036322">
    <property type="entry name" value="WD40_repeat_dom_sf"/>
</dbReference>
<feature type="repeat" description="WD" evidence="4">
    <location>
        <begin position="112"/>
        <end position="155"/>
    </location>
</feature>
<dbReference type="InterPro" id="IPR020472">
    <property type="entry name" value="WD40_PAC1"/>
</dbReference>
<dbReference type="Pfam" id="PF00400">
    <property type="entry name" value="WD40"/>
    <property type="match status" value="4"/>
</dbReference>
<evidence type="ECO:0000256" key="4">
    <source>
        <dbReference type="PROSITE-ProRule" id="PRU00221"/>
    </source>
</evidence>
<protein>
    <submittedName>
        <fullName evidence="5">WD40-repeat-containing domain protein</fullName>
    </submittedName>
</protein>
<comment type="caution">
    <text evidence="5">The sequence shown here is derived from an EMBL/GenBank/DDBJ whole genome shotgun (WGS) entry which is preliminary data.</text>
</comment>
<dbReference type="AlphaFoldDB" id="A0A1Y2FHF3"/>
<dbReference type="FunFam" id="2.130.10.10:FF:000190">
    <property type="entry name" value="Nuclear pore complex subunit"/>
    <property type="match status" value="1"/>
</dbReference>
<dbReference type="PANTHER" id="PTHR10971">
    <property type="entry name" value="MRNA EXPORT FACTOR AND BUB3"/>
    <property type="match status" value="1"/>
</dbReference>
<comment type="similarity">
    <text evidence="1">Belongs to the WD repeat rae1 family.</text>
</comment>
<dbReference type="PRINTS" id="PR00320">
    <property type="entry name" value="GPROTEINBRPT"/>
</dbReference>
<evidence type="ECO:0000256" key="1">
    <source>
        <dbReference type="ARBA" id="ARBA00007830"/>
    </source>
</evidence>
<evidence type="ECO:0000256" key="2">
    <source>
        <dbReference type="ARBA" id="ARBA00022574"/>
    </source>
</evidence>
<dbReference type="Proteomes" id="UP000193685">
    <property type="component" value="Unassembled WGS sequence"/>
</dbReference>
<proteinExistence type="inferred from homology"/>
<dbReference type="SUPFAM" id="SSF50978">
    <property type="entry name" value="WD40 repeat-like"/>
    <property type="match status" value="1"/>
</dbReference>
<keyword evidence="3" id="KW-0677">Repeat</keyword>